<keyword evidence="6" id="KW-1185">Reference proteome</keyword>
<organism evidence="5 6">
    <name type="scientific">Egibacter rhizosphaerae</name>
    <dbReference type="NCBI Taxonomy" id="1670831"/>
    <lineage>
        <taxon>Bacteria</taxon>
        <taxon>Bacillati</taxon>
        <taxon>Actinomycetota</taxon>
        <taxon>Nitriliruptoria</taxon>
        <taxon>Egibacterales</taxon>
        <taxon>Egibacteraceae</taxon>
        <taxon>Egibacter</taxon>
    </lineage>
</organism>
<comment type="function">
    <text evidence="3">Specifically catalyzes the cleavage of the D-lactyl ether substituent of MurNAc 6-phosphate, producing GlcNAc 6-phosphate and D-lactate.</text>
</comment>
<comment type="subunit">
    <text evidence="3">Homodimer.</text>
</comment>
<sequence>MTEDSDGIALTGLPTEARNPRTTDLDLLTTRELLARINQEDARVPDAVAAALPVLAEVVEEGVACLGRGARIHYFGAGTSGRIAALDAAELPPTFSLEPDRVVAHQAGGATALTSAIEGAEDRVEDGEAAAAVLRPGDLALGLAASGRTPYVSGVLQAARRNGAATALISANPTAPLAPLADWHVAADTGPEAVAGSTRLKAGTAQKLLLNTFSTAVMVRLGKTYSNLMVDLSASNEKLRRRTLTILGEASGADEATCRATLEAAGGSLKVALVMLLAGVASAPATRALEEASGKVRGALDALGVGRATSAGGQDGGRG</sequence>
<dbReference type="KEGG" id="erz:ER308_06095"/>
<dbReference type="Proteomes" id="UP000291469">
    <property type="component" value="Chromosome"/>
</dbReference>
<dbReference type="SUPFAM" id="SSF53697">
    <property type="entry name" value="SIS domain"/>
    <property type="match status" value="1"/>
</dbReference>
<feature type="active site" description="Proton donor" evidence="3">
    <location>
        <position position="90"/>
    </location>
</feature>
<gene>
    <name evidence="3" type="primary">murQ</name>
    <name evidence="5" type="ORF">ER308_06095</name>
</gene>
<dbReference type="GO" id="GO:0016803">
    <property type="term" value="F:ether hydrolase activity"/>
    <property type="evidence" value="ECO:0007669"/>
    <property type="project" value="TreeGrafter"/>
</dbReference>
<dbReference type="InterPro" id="IPR040190">
    <property type="entry name" value="MURQ/GCKR"/>
</dbReference>
<dbReference type="InterPro" id="IPR046348">
    <property type="entry name" value="SIS_dom_sf"/>
</dbReference>
<accession>A0A411YD73</accession>
<dbReference type="Gene3D" id="3.40.50.10490">
    <property type="entry name" value="Glucose-6-phosphate isomerase like protein, domain 1"/>
    <property type="match status" value="1"/>
</dbReference>
<dbReference type="EC" id="4.2.1.126" evidence="3"/>
<evidence type="ECO:0000256" key="2">
    <source>
        <dbReference type="ARBA" id="ARBA00023277"/>
    </source>
</evidence>
<dbReference type="InterPro" id="IPR005488">
    <property type="entry name" value="Etherase_MurQ"/>
</dbReference>
<feature type="domain" description="SIS" evidence="4">
    <location>
        <begin position="62"/>
        <end position="223"/>
    </location>
</feature>
<dbReference type="GO" id="GO:0009254">
    <property type="term" value="P:peptidoglycan turnover"/>
    <property type="evidence" value="ECO:0007669"/>
    <property type="project" value="TreeGrafter"/>
</dbReference>
<dbReference type="GO" id="GO:0046348">
    <property type="term" value="P:amino sugar catabolic process"/>
    <property type="evidence" value="ECO:0007669"/>
    <property type="project" value="InterPro"/>
</dbReference>
<dbReference type="GO" id="GO:0016835">
    <property type="term" value="F:carbon-oxygen lyase activity"/>
    <property type="evidence" value="ECO:0007669"/>
    <property type="project" value="UniProtKB-UniRule"/>
</dbReference>
<dbReference type="NCBIfam" id="NF003915">
    <property type="entry name" value="PRK05441.1"/>
    <property type="match status" value="1"/>
</dbReference>
<keyword evidence="2 3" id="KW-0119">Carbohydrate metabolism</keyword>
<dbReference type="UniPathway" id="UPA00342"/>
<dbReference type="InterPro" id="IPR005486">
    <property type="entry name" value="Glucokinase_regulatory_CS"/>
</dbReference>
<dbReference type="EMBL" id="CP036402">
    <property type="protein sequence ID" value="QBI19154.1"/>
    <property type="molecule type" value="Genomic_DNA"/>
</dbReference>
<dbReference type="Pfam" id="PF22645">
    <property type="entry name" value="GKRP_SIS_N"/>
    <property type="match status" value="1"/>
</dbReference>
<comment type="miscellaneous">
    <text evidence="3">A lyase-type mechanism (elimination/hydration) is suggested for the cleavage of the lactyl ether bond of MurNAc 6-phosphate, with the formation of an alpha,beta-unsaturated aldehyde intermediate with (E)-stereochemistry, followed by the syn addition of water to give product.</text>
</comment>
<dbReference type="PROSITE" id="PS51464">
    <property type="entry name" value="SIS"/>
    <property type="match status" value="1"/>
</dbReference>
<dbReference type="GO" id="GO:0097367">
    <property type="term" value="F:carbohydrate derivative binding"/>
    <property type="evidence" value="ECO:0007669"/>
    <property type="project" value="InterPro"/>
</dbReference>
<evidence type="ECO:0000259" key="4">
    <source>
        <dbReference type="PROSITE" id="PS51464"/>
    </source>
</evidence>
<evidence type="ECO:0000256" key="3">
    <source>
        <dbReference type="HAMAP-Rule" id="MF_00068"/>
    </source>
</evidence>
<evidence type="ECO:0000313" key="6">
    <source>
        <dbReference type="Proteomes" id="UP000291469"/>
    </source>
</evidence>
<comment type="catalytic activity">
    <reaction evidence="3">
        <text>N-acetyl-D-muramate 6-phosphate + H2O = N-acetyl-D-glucosamine 6-phosphate + (R)-lactate</text>
        <dbReference type="Rhea" id="RHEA:26410"/>
        <dbReference type="ChEBI" id="CHEBI:15377"/>
        <dbReference type="ChEBI" id="CHEBI:16004"/>
        <dbReference type="ChEBI" id="CHEBI:57513"/>
        <dbReference type="ChEBI" id="CHEBI:58722"/>
        <dbReference type="EC" id="4.2.1.126"/>
    </reaction>
</comment>
<feature type="active site" evidence="3">
    <location>
        <position position="121"/>
    </location>
</feature>
<dbReference type="PROSITE" id="PS01272">
    <property type="entry name" value="GCKR"/>
    <property type="match status" value="1"/>
</dbReference>
<dbReference type="Gene3D" id="1.10.8.1080">
    <property type="match status" value="1"/>
</dbReference>
<keyword evidence="1 3" id="KW-0456">Lyase</keyword>
<dbReference type="OrthoDB" id="9813395at2"/>
<dbReference type="PANTHER" id="PTHR10088:SF4">
    <property type="entry name" value="GLUCOKINASE REGULATORY PROTEIN"/>
    <property type="match status" value="1"/>
</dbReference>
<protein>
    <recommendedName>
        <fullName evidence="3">N-acetylmuramic acid 6-phosphate etherase</fullName>
        <shortName evidence="3">MurNAc-6-P etherase</shortName>
        <ecNumber evidence="3">4.2.1.126</ecNumber>
    </recommendedName>
    <alternativeName>
        <fullName evidence="3">N-acetylmuramic acid 6-phosphate hydrolase</fullName>
    </alternativeName>
    <alternativeName>
        <fullName evidence="3">N-acetylmuramic acid 6-phosphate lyase</fullName>
    </alternativeName>
</protein>
<name>A0A411YD73_9ACTN</name>
<evidence type="ECO:0000313" key="5">
    <source>
        <dbReference type="EMBL" id="QBI19154.1"/>
    </source>
</evidence>
<reference evidence="5 6" key="1">
    <citation type="submission" date="2019-01" db="EMBL/GenBank/DDBJ databases">
        <title>Egibacter rhizosphaerae EGI 80759T.</title>
        <authorList>
            <person name="Chen D.-D."/>
            <person name="Tian Y."/>
            <person name="Jiao J.-Y."/>
            <person name="Zhang X.-T."/>
            <person name="Zhang Y.-G."/>
            <person name="Zhang Y."/>
            <person name="Xiao M."/>
            <person name="Shu W.-S."/>
            <person name="Li W.-J."/>
        </authorList>
    </citation>
    <scope>NUCLEOTIDE SEQUENCE [LARGE SCALE GENOMIC DNA]</scope>
    <source>
        <strain evidence="5 6">EGI 80759</strain>
    </source>
</reference>
<proteinExistence type="inferred from homology"/>
<dbReference type="PANTHER" id="PTHR10088">
    <property type="entry name" value="GLUCOKINASE REGULATORY PROTEIN"/>
    <property type="match status" value="1"/>
</dbReference>
<dbReference type="AlphaFoldDB" id="A0A411YD73"/>
<dbReference type="InterPro" id="IPR001347">
    <property type="entry name" value="SIS_dom"/>
</dbReference>
<dbReference type="NCBIfam" id="NF009222">
    <property type="entry name" value="PRK12570.1"/>
    <property type="match status" value="1"/>
</dbReference>
<dbReference type="GO" id="GO:0097173">
    <property type="term" value="P:N-acetylmuramic acid catabolic process"/>
    <property type="evidence" value="ECO:0007669"/>
    <property type="project" value="UniProtKB-UniPathway"/>
</dbReference>
<dbReference type="CDD" id="cd05007">
    <property type="entry name" value="SIS_Etherase"/>
    <property type="match status" value="1"/>
</dbReference>
<evidence type="ECO:0000256" key="1">
    <source>
        <dbReference type="ARBA" id="ARBA00023239"/>
    </source>
</evidence>
<dbReference type="RefSeq" id="WP_131154151.1">
    <property type="nucleotide sequence ID" value="NZ_CP036402.1"/>
</dbReference>
<comment type="similarity">
    <text evidence="3">Belongs to the GCKR-like family. MurNAc-6-P etherase subfamily.</text>
</comment>
<comment type="pathway">
    <text evidence="3">Amino-sugar metabolism; N-acetylmuramate degradation.</text>
</comment>
<dbReference type="HAMAP" id="MF_00068">
    <property type="entry name" value="MurQ"/>
    <property type="match status" value="1"/>
</dbReference>